<evidence type="ECO:0000259" key="1">
    <source>
        <dbReference type="PROSITE" id="PS51186"/>
    </source>
</evidence>
<dbReference type="Pfam" id="PF00583">
    <property type="entry name" value="Acetyltransf_1"/>
    <property type="match status" value="1"/>
</dbReference>
<dbReference type="SUPFAM" id="SSF55729">
    <property type="entry name" value="Acyl-CoA N-acyltransferases (Nat)"/>
    <property type="match status" value="1"/>
</dbReference>
<dbReference type="EMBL" id="FOZZ01000002">
    <property type="protein sequence ID" value="SFS45317.1"/>
    <property type="molecule type" value="Genomic_DNA"/>
</dbReference>
<accession>A0A1I6PYM6</accession>
<dbReference type="PROSITE" id="PS51186">
    <property type="entry name" value="GNAT"/>
    <property type="match status" value="1"/>
</dbReference>
<keyword evidence="2" id="KW-0689">Ribosomal protein</keyword>
<dbReference type="CDD" id="cd04301">
    <property type="entry name" value="NAT_SF"/>
    <property type="match status" value="1"/>
</dbReference>
<gene>
    <name evidence="2" type="ORF">SAMN05660206_10231</name>
</gene>
<organism evidence="2 3">
    <name type="scientific">Sphingobacterium wenxiniae</name>
    <dbReference type="NCBI Taxonomy" id="683125"/>
    <lineage>
        <taxon>Bacteria</taxon>
        <taxon>Pseudomonadati</taxon>
        <taxon>Bacteroidota</taxon>
        <taxon>Sphingobacteriia</taxon>
        <taxon>Sphingobacteriales</taxon>
        <taxon>Sphingobacteriaceae</taxon>
        <taxon>Sphingobacterium</taxon>
    </lineage>
</organism>
<evidence type="ECO:0000313" key="3">
    <source>
        <dbReference type="Proteomes" id="UP000198785"/>
    </source>
</evidence>
<keyword evidence="2" id="KW-0687">Ribonucleoprotein</keyword>
<dbReference type="InterPro" id="IPR000182">
    <property type="entry name" value="GNAT_dom"/>
</dbReference>
<proteinExistence type="predicted"/>
<protein>
    <submittedName>
        <fullName evidence="2">Ribosomal protein S18 acetylase RimI</fullName>
    </submittedName>
</protein>
<keyword evidence="3" id="KW-1185">Reference proteome</keyword>
<dbReference type="GO" id="GO:0005840">
    <property type="term" value="C:ribosome"/>
    <property type="evidence" value="ECO:0007669"/>
    <property type="project" value="UniProtKB-KW"/>
</dbReference>
<dbReference type="GO" id="GO:0016747">
    <property type="term" value="F:acyltransferase activity, transferring groups other than amino-acyl groups"/>
    <property type="evidence" value="ECO:0007669"/>
    <property type="project" value="InterPro"/>
</dbReference>
<dbReference type="InterPro" id="IPR016181">
    <property type="entry name" value="Acyl_CoA_acyltransferase"/>
</dbReference>
<sequence>MSNTIYIRPFINSDKAELLTLLQLNIPKYFDQTEVADFRTYLDQEVELYFVIEMNGILIGSGGINFEDDQQIGKISWDLIHPDFQGMGIGAKLLSHRLNILKSMSNIKIIMVRTSQLAYKFYEKNGFELQEIHQDYWAQGFDMYKMIYPLDDLIKDRNC</sequence>
<dbReference type="Proteomes" id="UP000198785">
    <property type="component" value="Unassembled WGS sequence"/>
</dbReference>
<dbReference type="RefSeq" id="WP_093363605.1">
    <property type="nucleotide sequence ID" value="NZ_FOZZ01000002.1"/>
</dbReference>
<evidence type="ECO:0000313" key="2">
    <source>
        <dbReference type="EMBL" id="SFS45317.1"/>
    </source>
</evidence>
<feature type="domain" description="N-acetyltransferase" evidence="1">
    <location>
        <begin position="5"/>
        <end position="151"/>
    </location>
</feature>
<dbReference type="OrthoDB" id="961272at2"/>
<dbReference type="STRING" id="683125.SAMN05660206_10231"/>
<dbReference type="Gene3D" id="3.40.630.30">
    <property type="match status" value="1"/>
</dbReference>
<reference evidence="2 3" key="1">
    <citation type="submission" date="2016-10" db="EMBL/GenBank/DDBJ databases">
        <authorList>
            <person name="de Groot N.N."/>
        </authorList>
    </citation>
    <scope>NUCLEOTIDE SEQUENCE [LARGE SCALE GENOMIC DNA]</scope>
    <source>
        <strain evidence="2 3">DSM 22789</strain>
    </source>
</reference>
<name>A0A1I6PYM6_9SPHI</name>
<dbReference type="AlphaFoldDB" id="A0A1I6PYM6"/>